<feature type="region of interest" description="Disordered" evidence="1">
    <location>
        <begin position="1"/>
        <end position="36"/>
    </location>
</feature>
<keyword evidence="3" id="KW-1185">Reference proteome</keyword>
<reference evidence="2" key="1">
    <citation type="submission" date="2016-10" db="EMBL/GenBank/DDBJ databases">
        <authorList>
            <person name="Varghese N."/>
            <person name="Submissions S."/>
        </authorList>
    </citation>
    <scope>NUCLEOTIDE SEQUENCE [LARGE SCALE GENOMIC DNA]</scope>
    <source>
        <strain evidence="2">DSM 22082</strain>
    </source>
</reference>
<organism evidence="2 3">
    <name type="scientific">Brevibacterium sandarakinum</name>
    <dbReference type="NCBI Taxonomy" id="629680"/>
    <lineage>
        <taxon>Bacteria</taxon>
        <taxon>Bacillati</taxon>
        <taxon>Actinomycetota</taxon>
        <taxon>Actinomycetes</taxon>
        <taxon>Micrococcales</taxon>
        <taxon>Brevibacteriaceae</taxon>
        <taxon>Brevibacterium</taxon>
    </lineage>
</organism>
<dbReference type="Proteomes" id="UP000199700">
    <property type="component" value="Chromosome"/>
</dbReference>
<name>A0A1H1QPC3_BRESA</name>
<accession>A0A1H1QPC3</accession>
<dbReference type="STRING" id="629680.SAMN04489751_1584"/>
<proteinExistence type="predicted"/>
<protein>
    <recommendedName>
        <fullName evidence="4">DUF4352 domain-containing protein</fullName>
    </recommendedName>
</protein>
<evidence type="ECO:0008006" key="4">
    <source>
        <dbReference type="Google" id="ProtNLM"/>
    </source>
</evidence>
<dbReference type="EMBL" id="LT629739">
    <property type="protein sequence ID" value="SDS25187.1"/>
    <property type="molecule type" value="Genomic_DNA"/>
</dbReference>
<evidence type="ECO:0000256" key="1">
    <source>
        <dbReference type="SAM" id="MobiDB-lite"/>
    </source>
</evidence>
<evidence type="ECO:0000313" key="3">
    <source>
        <dbReference type="Proteomes" id="UP000199700"/>
    </source>
</evidence>
<dbReference type="AlphaFoldDB" id="A0A1H1QPC3"/>
<gene>
    <name evidence="2" type="ORF">SAMN04489751_1584</name>
</gene>
<evidence type="ECO:0000313" key="2">
    <source>
        <dbReference type="EMBL" id="SDS25187.1"/>
    </source>
</evidence>
<sequence length="178" mass="19013">MVAVSAVALTGCTSPSGSDSEDSGSNDSAGKDASGAGVAKVNFDEVIVEQDVKIGGSSEATATIGVLSLKVEGEVQTLRLAVTPHIKGAEDDERFSVYDIWNESKFSPQLVDKGNLKVYSPISTSYEQWTSDSVQTETKNETPMEVWAVFAAPQDDIDSFDIRLADSWPVFTDVPVTQ</sequence>